<gene>
    <name evidence="2" type="ORF">Cni_G27491</name>
</gene>
<evidence type="ECO:0000256" key="1">
    <source>
        <dbReference type="SAM" id="MobiDB-lite"/>
    </source>
</evidence>
<keyword evidence="3" id="KW-1185">Reference proteome</keyword>
<sequence length="60" mass="6196">MGTGSAMEGGGEAAGGGCRTRVKGFSEHRRHGRCSSNPPAQALIYFGSQISRTDPIACRG</sequence>
<dbReference type="EMBL" id="CP136898">
    <property type="protein sequence ID" value="WOL18694.1"/>
    <property type="molecule type" value="Genomic_DNA"/>
</dbReference>
<dbReference type="Proteomes" id="UP001327560">
    <property type="component" value="Chromosome 9"/>
</dbReference>
<name>A0AAQ3L185_9LILI</name>
<proteinExistence type="predicted"/>
<feature type="compositionally biased region" description="Gly residues" evidence="1">
    <location>
        <begin position="1"/>
        <end position="18"/>
    </location>
</feature>
<dbReference type="AlphaFoldDB" id="A0AAQ3L185"/>
<accession>A0AAQ3L185</accession>
<reference evidence="2 3" key="1">
    <citation type="submission" date="2023-10" db="EMBL/GenBank/DDBJ databases">
        <title>Chromosome-scale genome assembly provides insights into flower coloration mechanisms of Canna indica.</title>
        <authorList>
            <person name="Li C."/>
        </authorList>
    </citation>
    <scope>NUCLEOTIDE SEQUENCE [LARGE SCALE GENOMIC DNA]</scope>
    <source>
        <tissue evidence="2">Flower</tissue>
    </source>
</reference>
<evidence type="ECO:0000313" key="2">
    <source>
        <dbReference type="EMBL" id="WOL18694.1"/>
    </source>
</evidence>
<organism evidence="2 3">
    <name type="scientific">Canna indica</name>
    <name type="common">Indian-shot</name>
    <dbReference type="NCBI Taxonomy" id="4628"/>
    <lineage>
        <taxon>Eukaryota</taxon>
        <taxon>Viridiplantae</taxon>
        <taxon>Streptophyta</taxon>
        <taxon>Embryophyta</taxon>
        <taxon>Tracheophyta</taxon>
        <taxon>Spermatophyta</taxon>
        <taxon>Magnoliopsida</taxon>
        <taxon>Liliopsida</taxon>
        <taxon>Zingiberales</taxon>
        <taxon>Cannaceae</taxon>
        <taxon>Canna</taxon>
    </lineage>
</organism>
<protein>
    <submittedName>
        <fullName evidence="2">Uncharacterized protein</fullName>
    </submittedName>
</protein>
<feature type="region of interest" description="Disordered" evidence="1">
    <location>
        <begin position="1"/>
        <end position="40"/>
    </location>
</feature>
<evidence type="ECO:0000313" key="3">
    <source>
        <dbReference type="Proteomes" id="UP001327560"/>
    </source>
</evidence>